<keyword evidence="16" id="KW-0560">Oxidoreductase</keyword>
<dbReference type="FunFam" id="1.20.1070.10:FF:000310">
    <property type="entry name" value="5-hydroxytryptamine receptor 2B"/>
    <property type="match status" value="1"/>
</dbReference>
<evidence type="ECO:0000256" key="8">
    <source>
        <dbReference type="ARBA" id="ARBA00022477"/>
    </source>
</evidence>
<evidence type="ECO:0000256" key="5">
    <source>
        <dbReference type="ARBA" id="ARBA00007492"/>
    </source>
</evidence>
<feature type="transmembrane region" description="Helical" evidence="29">
    <location>
        <begin position="168"/>
        <end position="189"/>
    </location>
</feature>
<keyword evidence="10 27" id="KW-0812">Transmembrane</keyword>
<keyword evidence="7" id="KW-1003">Cell membrane</keyword>
<keyword evidence="17" id="KW-0186">Copper</keyword>
<evidence type="ECO:0000256" key="17">
    <source>
        <dbReference type="ARBA" id="ARBA00023008"/>
    </source>
</evidence>
<feature type="domain" description="G-protein coupled receptors family 1 profile" evidence="30">
    <location>
        <begin position="110"/>
        <end position="518"/>
    </location>
</feature>
<keyword evidence="9" id="KW-0964">Secreted</keyword>
<dbReference type="PROSITE" id="PS00420">
    <property type="entry name" value="SRCR_1"/>
    <property type="match status" value="1"/>
</dbReference>
<evidence type="ECO:0000256" key="24">
    <source>
        <dbReference type="ARBA" id="ARBA00038869"/>
    </source>
</evidence>
<keyword evidence="22" id="KW-0325">Glycoprotein</keyword>
<evidence type="ECO:0000256" key="3">
    <source>
        <dbReference type="ARBA" id="ARBA00004239"/>
    </source>
</evidence>
<dbReference type="InterPro" id="IPR019828">
    <property type="entry name" value="Lysyl_oxidase_CS"/>
</dbReference>
<keyword evidence="21 27" id="KW-0675">Receptor</keyword>
<evidence type="ECO:0000259" key="31">
    <source>
        <dbReference type="PROSITE" id="PS50287"/>
    </source>
</evidence>
<evidence type="ECO:0000256" key="14">
    <source>
        <dbReference type="ARBA" id="ARBA00022772"/>
    </source>
</evidence>
<dbReference type="Gene3D" id="3.10.250.10">
    <property type="entry name" value="SRCR-like domain"/>
    <property type="match status" value="2"/>
</dbReference>
<evidence type="ECO:0000256" key="9">
    <source>
        <dbReference type="ARBA" id="ARBA00022525"/>
    </source>
</evidence>
<feature type="transmembrane region" description="Helical" evidence="29">
    <location>
        <begin position="209"/>
        <end position="229"/>
    </location>
</feature>
<organism evidence="32 33">
    <name type="scientific">Aquatica leii</name>
    <dbReference type="NCBI Taxonomy" id="1421715"/>
    <lineage>
        <taxon>Eukaryota</taxon>
        <taxon>Metazoa</taxon>
        <taxon>Ecdysozoa</taxon>
        <taxon>Arthropoda</taxon>
        <taxon>Hexapoda</taxon>
        <taxon>Insecta</taxon>
        <taxon>Pterygota</taxon>
        <taxon>Neoptera</taxon>
        <taxon>Endopterygota</taxon>
        <taxon>Coleoptera</taxon>
        <taxon>Polyphaga</taxon>
        <taxon>Elateriformia</taxon>
        <taxon>Elateroidea</taxon>
        <taxon>Lampyridae</taxon>
        <taxon>Luciolinae</taxon>
        <taxon>Aquatica</taxon>
    </lineage>
</organism>
<feature type="compositionally biased region" description="Low complexity" evidence="28">
    <location>
        <begin position="391"/>
        <end position="413"/>
    </location>
</feature>
<keyword evidence="18 27" id="KW-0297">G-protein coupled receptor</keyword>
<evidence type="ECO:0000256" key="2">
    <source>
        <dbReference type="ARBA" id="ARBA00004167"/>
    </source>
</evidence>
<keyword evidence="12" id="KW-0732">Signal</keyword>
<dbReference type="AlphaFoldDB" id="A0AAN7SPI6"/>
<gene>
    <name evidence="32" type="ORF">RN001_012512</name>
</gene>
<comment type="catalytic activity">
    <reaction evidence="25">
        <text>L-lysyl-[protein] + O2 + H2O = (S)-2-amino-6-oxohexanoyl-[protein] + H2O2 + NH4(+)</text>
        <dbReference type="Rhea" id="RHEA:24544"/>
        <dbReference type="Rhea" id="RHEA-COMP:9752"/>
        <dbReference type="Rhea" id="RHEA-COMP:12448"/>
        <dbReference type="ChEBI" id="CHEBI:15377"/>
        <dbReference type="ChEBI" id="CHEBI:15379"/>
        <dbReference type="ChEBI" id="CHEBI:16240"/>
        <dbReference type="ChEBI" id="CHEBI:28938"/>
        <dbReference type="ChEBI" id="CHEBI:29969"/>
        <dbReference type="ChEBI" id="CHEBI:131803"/>
        <dbReference type="EC" id="1.4.3.13"/>
    </reaction>
</comment>
<dbReference type="PRINTS" id="PR00258">
    <property type="entry name" value="SPERACTRCPTR"/>
</dbReference>
<feature type="disulfide bond" evidence="26">
    <location>
        <begin position="771"/>
        <end position="832"/>
    </location>
</feature>
<keyword evidence="20 26" id="KW-1015">Disulfide bond</keyword>
<evidence type="ECO:0000256" key="20">
    <source>
        <dbReference type="ARBA" id="ARBA00023157"/>
    </source>
</evidence>
<evidence type="ECO:0000256" key="23">
    <source>
        <dbReference type="ARBA" id="ARBA00023224"/>
    </source>
</evidence>
<keyword evidence="33" id="KW-1185">Reference proteome</keyword>
<dbReference type="PROSITE" id="PS50262">
    <property type="entry name" value="G_PROTEIN_RECEP_F1_2"/>
    <property type="match status" value="1"/>
</dbReference>
<feature type="region of interest" description="Disordered" evidence="28">
    <location>
        <begin position="391"/>
        <end position="420"/>
    </location>
</feature>
<dbReference type="GO" id="GO:0007208">
    <property type="term" value="P:phospholipase C-activating serotonin receptor signaling pathway"/>
    <property type="evidence" value="ECO:0007669"/>
    <property type="project" value="UniProtKB-ARBA"/>
</dbReference>
<evidence type="ECO:0000256" key="25">
    <source>
        <dbReference type="ARBA" id="ARBA00047861"/>
    </source>
</evidence>
<evidence type="ECO:0000256" key="1">
    <source>
        <dbReference type="ARBA" id="ARBA00001935"/>
    </source>
</evidence>
<dbReference type="EMBL" id="JARPUR010000005">
    <property type="protein sequence ID" value="KAK4876090.1"/>
    <property type="molecule type" value="Genomic_DNA"/>
</dbReference>
<feature type="transmembrane region" description="Helical" evidence="29">
    <location>
        <begin position="259"/>
        <end position="281"/>
    </location>
</feature>
<dbReference type="InterPro" id="IPR001695">
    <property type="entry name" value="Lysyl_oxidase"/>
</dbReference>
<keyword evidence="19 29" id="KW-0472">Membrane</keyword>
<evidence type="ECO:0000256" key="18">
    <source>
        <dbReference type="ARBA" id="ARBA00023040"/>
    </source>
</evidence>
<name>A0AAN7SPI6_9COLE</name>
<comment type="cofactor">
    <cofactor evidence="1">
        <name>Cu cation</name>
        <dbReference type="ChEBI" id="CHEBI:23378"/>
    </cofactor>
</comment>
<comment type="similarity">
    <text evidence="5">Belongs to the lysyl oxidase family.</text>
</comment>
<evidence type="ECO:0000256" key="11">
    <source>
        <dbReference type="ARBA" id="ARBA00022723"/>
    </source>
</evidence>
<evidence type="ECO:0000256" key="15">
    <source>
        <dbReference type="ARBA" id="ARBA00022989"/>
    </source>
</evidence>
<feature type="transmembrane region" description="Helical" evidence="29">
    <location>
        <begin position="127"/>
        <end position="156"/>
    </location>
</feature>
<dbReference type="GO" id="GO:0042752">
    <property type="term" value="P:regulation of circadian rhythm"/>
    <property type="evidence" value="ECO:0007669"/>
    <property type="project" value="UniProtKB-ARBA"/>
</dbReference>
<evidence type="ECO:0000256" key="28">
    <source>
        <dbReference type="SAM" id="MobiDB-lite"/>
    </source>
</evidence>
<dbReference type="GO" id="GO:0005507">
    <property type="term" value="F:copper ion binding"/>
    <property type="evidence" value="ECO:0007669"/>
    <property type="project" value="InterPro"/>
</dbReference>
<evidence type="ECO:0000256" key="19">
    <source>
        <dbReference type="ARBA" id="ARBA00023136"/>
    </source>
</evidence>
<evidence type="ECO:0000313" key="33">
    <source>
        <dbReference type="Proteomes" id="UP001353858"/>
    </source>
</evidence>
<dbReference type="Proteomes" id="UP001353858">
    <property type="component" value="Unassembled WGS sequence"/>
</dbReference>
<comment type="subcellular location">
    <subcellularLocation>
        <location evidence="4">Cell membrane</location>
        <topology evidence="4">Multi-pass membrane protein</topology>
    </subcellularLocation>
    <subcellularLocation>
        <location evidence="2">Membrane</location>
        <topology evidence="2">Single-pass membrane protein</topology>
    </subcellularLocation>
    <subcellularLocation>
        <location evidence="3">Secreted</location>
        <location evidence="3">Extracellular space</location>
    </subcellularLocation>
</comment>
<dbReference type="PROSITE" id="PS00237">
    <property type="entry name" value="G_PROTEIN_RECEP_F1_1"/>
    <property type="match status" value="1"/>
</dbReference>
<dbReference type="CDD" id="cd15331">
    <property type="entry name" value="7tmA_5-HT1A_invertebrates"/>
    <property type="match status" value="1"/>
</dbReference>
<feature type="transmembrane region" description="Helical" evidence="29">
    <location>
        <begin position="498"/>
        <end position="521"/>
    </location>
</feature>
<evidence type="ECO:0000256" key="12">
    <source>
        <dbReference type="ARBA" id="ARBA00022729"/>
    </source>
</evidence>
<evidence type="ECO:0000256" key="13">
    <source>
        <dbReference type="ARBA" id="ARBA00022737"/>
    </source>
</evidence>
<accession>A0AAN7SPI6</accession>
<keyword evidence="8" id="KW-0886">LTQ</keyword>
<dbReference type="PROSITE" id="PS00926">
    <property type="entry name" value="LYSYL_OXIDASE"/>
    <property type="match status" value="1"/>
</dbReference>
<dbReference type="SMART" id="SM01381">
    <property type="entry name" value="7TM_GPCR_Srsx"/>
    <property type="match status" value="1"/>
</dbReference>
<dbReference type="SMART" id="SM00202">
    <property type="entry name" value="SR"/>
    <property type="match status" value="2"/>
</dbReference>
<dbReference type="GO" id="GO:0005886">
    <property type="term" value="C:plasma membrane"/>
    <property type="evidence" value="ECO:0007669"/>
    <property type="project" value="UniProtKB-SubCell"/>
</dbReference>
<dbReference type="GO" id="GO:0004720">
    <property type="term" value="F:protein-lysine 6-oxidase activity"/>
    <property type="evidence" value="ECO:0007669"/>
    <property type="project" value="UniProtKB-EC"/>
</dbReference>
<comment type="similarity">
    <text evidence="6 27">Belongs to the G-protein coupled receptor 1 family.</text>
</comment>
<evidence type="ECO:0000256" key="6">
    <source>
        <dbReference type="ARBA" id="ARBA00010663"/>
    </source>
</evidence>
<dbReference type="FunFam" id="1.20.1070.10:FF:000299">
    <property type="entry name" value="5-hydroxytryptamine receptor 2B"/>
    <property type="match status" value="1"/>
</dbReference>
<dbReference type="InterPro" id="IPR050912">
    <property type="entry name" value="LOX-like_protein"/>
</dbReference>
<dbReference type="InterPro" id="IPR001190">
    <property type="entry name" value="SRCR"/>
</dbReference>
<dbReference type="InterPro" id="IPR000276">
    <property type="entry name" value="GPCR_Rhodpsn"/>
</dbReference>
<evidence type="ECO:0000256" key="29">
    <source>
        <dbReference type="SAM" id="Phobius"/>
    </source>
</evidence>
<dbReference type="InterPro" id="IPR017452">
    <property type="entry name" value="GPCR_Rhodpsn_7TM"/>
</dbReference>
<evidence type="ECO:0000256" key="10">
    <source>
        <dbReference type="ARBA" id="ARBA00022692"/>
    </source>
</evidence>
<keyword evidence="14" id="KW-0801">TPQ</keyword>
<dbReference type="Gene3D" id="1.20.1070.10">
    <property type="entry name" value="Rhodopsin 7-helix transmembrane proteins"/>
    <property type="match status" value="2"/>
</dbReference>
<feature type="disulfide bond" evidence="26">
    <location>
        <begin position="758"/>
        <end position="822"/>
    </location>
</feature>
<dbReference type="SUPFAM" id="SSF81321">
    <property type="entry name" value="Family A G protein-coupled receptor-like"/>
    <property type="match status" value="1"/>
</dbReference>
<proteinExistence type="inferred from homology"/>
<dbReference type="GO" id="GO:0007198">
    <property type="term" value="P:adenylate cyclase-inhibiting serotonin receptor signaling pathway"/>
    <property type="evidence" value="ECO:0007669"/>
    <property type="project" value="UniProtKB-ARBA"/>
</dbReference>
<dbReference type="FunFam" id="3.10.250.10:FF:000035">
    <property type="entry name" value="Lysyl oxidase-like 2"/>
    <property type="match status" value="1"/>
</dbReference>
<dbReference type="InterPro" id="IPR036772">
    <property type="entry name" value="SRCR-like_dom_sf"/>
</dbReference>
<protein>
    <recommendedName>
        <fullName evidence="24">protein-lysine 6-oxidase</fullName>
        <ecNumber evidence="24">1.4.3.13</ecNumber>
    </recommendedName>
</protein>
<keyword evidence="23 27" id="KW-0807">Transducer</keyword>
<evidence type="ECO:0000256" key="7">
    <source>
        <dbReference type="ARBA" id="ARBA00022475"/>
    </source>
</evidence>
<sequence>MPTVNTLKSNGGKNTAEFNINDVIFSEITPTQDTYNFPTLWSKALSPEEFLEINCTLFNGTCIGLLNDTQINGTSNITFSDATGEPLADIILMGILSVLLGLMILVTVIGNVFVIAAILLERNLQNVANYLIVSLAVADLMVACLVMPLGAVYVISNNWIMGPELCDMWTSSDVLCCTASILHLVAIAVDRYWAVTNVDYIHTRNSNRIGIMIILVWGVALIVSLAPQIPQFGWKDPDYLYRINVKKQCLVSQDVGYQIFATCSTFYVPLLVILVLYWQIFQTARKRIRRRREQRSQVPEKSSKSTSSNKIKRNFLNNRKFLRMKPCTNKKSSASEALMSSMVMVEGQSTTTMEVLEEQDELQNNEKEQEETTAFTITKPKTQVISLHNNTHHNVSNNVSPEKSSTGTTNNGSASHQSHISDMSRVEIMSREIKDAQLGSTAVVPSRRDKKESLESKRERKAAKTLAIITGAFVVCWLPFFILALLMPLCESCNISGYIINFFLWLGYFNSTLNPVIYTIFSPEFRQAFKRILCGGHGRGGRGPRNFRSVLNQLRMKTEHFVITLAVLALVSDIKSDNVNKESKAELVKKHLKRLRKEEGAIKLVGGREEYEGNIEILHNGQWGAICDDEWDAAEADVVCRQLGYSEGVGKATHNSHFGHARREFWMDNLYCDGSEDEITSCRFDGWGSHDCGAHEAAGVICYEENQLNATEENSTKIKENVMVPMPKFMRVRIAGGRIKTEGRVEIKTRNGTWEVICGDGWSLLEANVVCRSLSLGYASDAMQTNYFGGNLTEKSLFGVTCQGTEKSLRQCQHDIGNTGYCPGNEVASVYCVKEISDLVVDFAELSRSAHLQDTQMFYLQCAMEENCLASHAYKIQKESSHWHLETRRLLRFTATILNSGTADFRPYLPKHMWEWHMCHMHYHSMEVFATFDIYDKNGVRVAEGHKASFCLEDNQCMPGVKKRFACANYGDQGISVNCSDIYKYNVDCQWVDISDIEPGVYTLKVAVNPEFKIGEMSFENNAAVCTFYYTEAFGTVTNCSLQRP</sequence>
<feature type="transmembrane region" description="Helical" evidence="29">
    <location>
        <begin position="466"/>
        <end position="486"/>
    </location>
</feature>
<feature type="domain" description="SRCR" evidence="31">
    <location>
        <begin position="602"/>
        <end position="703"/>
    </location>
</feature>
<dbReference type="PRINTS" id="PR00237">
    <property type="entry name" value="GPCRRHODOPSN"/>
</dbReference>
<keyword evidence="15 29" id="KW-1133">Transmembrane helix</keyword>
<dbReference type="EC" id="1.4.3.13" evidence="24"/>
<dbReference type="Pfam" id="PF00530">
    <property type="entry name" value="SRCR"/>
    <property type="match status" value="2"/>
</dbReference>
<dbReference type="FunFam" id="3.10.250.10:FF:000016">
    <property type="entry name" value="Scavenger receptor cysteine-rich protein type 12"/>
    <property type="match status" value="1"/>
</dbReference>
<evidence type="ECO:0000256" key="21">
    <source>
        <dbReference type="ARBA" id="ARBA00023170"/>
    </source>
</evidence>
<dbReference type="Pfam" id="PF00001">
    <property type="entry name" value="7tm_1"/>
    <property type="match status" value="1"/>
</dbReference>
<feature type="region of interest" description="Disordered" evidence="28">
    <location>
        <begin position="291"/>
        <end position="310"/>
    </location>
</feature>
<keyword evidence="13" id="KW-0677">Repeat</keyword>
<evidence type="ECO:0000256" key="26">
    <source>
        <dbReference type="PROSITE-ProRule" id="PRU00196"/>
    </source>
</evidence>
<feature type="disulfide bond" evidence="26">
    <location>
        <begin position="802"/>
        <end position="812"/>
    </location>
</feature>
<dbReference type="PANTHER" id="PTHR45817">
    <property type="entry name" value="LYSYL OXIDASE-LIKE-RELATED"/>
    <property type="match status" value="1"/>
</dbReference>
<comment type="caution">
    <text evidence="26">Lacks conserved residue(s) required for the propagation of feature annotation.</text>
</comment>
<dbReference type="PROSITE" id="PS50287">
    <property type="entry name" value="SRCR_2"/>
    <property type="match status" value="2"/>
</dbReference>
<dbReference type="GO" id="GO:0005615">
    <property type="term" value="C:extracellular space"/>
    <property type="evidence" value="ECO:0007669"/>
    <property type="project" value="TreeGrafter"/>
</dbReference>
<feature type="transmembrane region" description="Helical" evidence="29">
    <location>
        <begin position="90"/>
        <end position="120"/>
    </location>
</feature>
<reference evidence="33" key="1">
    <citation type="submission" date="2023-01" db="EMBL/GenBank/DDBJ databases">
        <title>Key to firefly adult light organ development and bioluminescence: homeobox transcription factors regulate luciferase expression and transportation to peroxisome.</title>
        <authorList>
            <person name="Fu X."/>
        </authorList>
    </citation>
    <scope>NUCLEOTIDE SEQUENCE [LARGE SCALE GENOMIC DNA]</scope>
</reference>
<dbReference type="GO" id="GO:0007210">
    <property type="term" value="P:serotonin receptor signaling pathway"/>
    <property type="evidence" value="ECO:0007669"/>
    <property type="project" value="UniProtKB-ARBA"/>
</dbReference>
<evidence type="ECO:0000256" key="4">
    <source>
        <dbReference type="ARBA" id="ARBA00004651"/>
    </source>
</evidence>
<feature type="disulfide bond" evidence="26">
    <location>
        <begin position="672"/>
        <end position="682"/>
    </location>
</feature>
<dbReference type="PANTHER" id="PTHR45817:SF4">
    <property type="entry name" value="LYSYL OXIDASE-LIKE-RELATED"/>
    <property type="match status" value="1"/>
</dbReference>
<evidence type="ECO:0000256" key="27">
    <source>
        <dbReference type="RuleBase" id="RU000688"/>
    </source>
</evidence>
<dbReference type="GO" id="GO:0004993">
    <property type="term" value="F:G protein-coupled serotonin receptor activity"/>
    <property type="evidence" value="ECO:0007669"/>
    <property type="project" value="UniProtKB-ARBA"/>
</dbReference>
<dbReference type="SUPFAM" id="SSF56487">
    <property type="entry name" value="SRCR-like"/>
    <property type="match status" value="2"/>
</dbReference>
<evidence type="ECO:0000256" key="16">
    <source>
        <dbReference type="ARBA" id="ARBA00023002"/>
    </source>
</evidence>
<evidence type="ECO:0000259" key="30">
    <source>
        <dbReference type="PROSITE" id="PS50262"/>
    </source>
</evidence>
<keyword evidence="11" id="KW-0479">Metal-binding</keyword>
<comment type="caution">
    <text evidence="32">The sequence shown here is derived from an EMBL/GenBank/DDBJ whole genome shotgun (WGS) entry which is preliminary data.</text>
</comment>
<evidence type="ECO:0000313" key="32">
    <source>
        <dbReference type="EMBL" id="KAK4876090.1"/>
    </source>
</evidence>
<feature type="domain" description="SRCR" evidence="31">
    <location>
        <begin position="732"/>
        <end position="833"/>
    </location>
</feature>
<dbReference type="Pfam" id="PF01186">
    <property type="entry name" value="Lysyl_oxidase"/>
    <property type="match status" value="1"/>
</dbReference>
<evidence type="ECO:0000256" key="22">
    <source>
        <dbReference type="ARBA" id="ARBA00023180"/>
    </source>
</evidence>